<accession>A0ABW0YVY8</accession>
<dbReference type="Proteomes" id="UP001596083">
    <property type="component" value="Unassembled WGS sequence"/>
</dbReference>
<organism evidence="1 2">
    <name type="scientific">Streptomyces gamaensis</name>
    <dbReference type="NCBI Taxonomy" id="1763542"/>
    <lineage>
        <taxon>Bacteria</taxon>
        <taxon>Bacillati</taxon>
        <taxon>Actinomycetota</taxon>
        <taxon>Actinomycetes</taxon>
        <taxon>Kitasatosporales</taxon>
        <taxon>Streptomycetaceae</taxon>
        <taxon>Streptomyces</taxon>
    </lineage>
</organism>
<proteinExistence type="predicted"/>
<dbReference type="EMBL" id="JBHSPB010000001">
    <property type="protein sequence ID" value="MFC5718570.1"/>
    <property type="molecule type" value="Genomic_DNA"/>
</dbReference>
<dbReference type="RefSeq" id="WP_390313539.1">
    <property type="nucleotide sequence ID" value="NZ_JBHSPB010000001.1"/>
</dbReference>
<comment type="caution">
    <text evidence="1">The sequence shown here is derived from an EMBL/GenBank/DDBJ whole genome shotgun (WGS) entry which is preliminary data.</text>
</comment>
<reference evidence="2" key="1">
    <citation type="journal article" date="2019" name="Int. J. Syst. Evol. Microbiol.">
        <title>The Global Catalogue of Microorganisms (GCM) 10K type strain sequencing project: providing services to taxonomists for standard genome sequencing and annotation.</title>
        <authorList>
            <consortium name="The Broad Institute Genomics Platform"/>
            <consortium name="The Broad Institute Genome Sequencing Center for Infectious Disease"/>
            <person name="Wu L."/>
            <person name="Ma J."/>
        </authorList>
    </citation>
    <scope>NUCLEOTIDE SEQUENCE [LARGE SCALE GENOMIC DNA]</scope>
    <source>
        <strain evidence="2">CGMCC 4.7304</strain>
    </source>
</reference>
<evidence type="ECO:0000313" key="2">
    <source>
        <dbReference type="Proteomes" id="UP001596083"/>
    </source>
</evidence>
<name>A0ABW0YVY8_9ACTN</name>
<evidence type="ECO:0000313" key="1">
    <source>
        <dbReference type="EMBL" id="MFC5718570.1"/>
    </source>
</evidence>
<sequence length="120" mass="13894">MTPEDCPKPWGNCTDVYDFLNQVRLRPGMWLPEGSLQRLESILIGYQVALGVHSTDERFDFWPEGPFSKWLWQRLGRSSPLGWATEIERETPVGSTAVEEFFKLLDIYRRDLGLCRSGDK</sequence>
<gene>
    <name evidence="1" type="ORF">ACFP1Z_00035</name>
</gene>
<protein>
    <submittedName>
        <fullName evidence="1">Uncharacterized protein</fullName>
    </submittedName>
</protein>
<keyword evidence="2" id="KW-1185">Reference proteome</keyword>